<dbReference type="EMBL" id="DS999415">
    <property type="protein sequence ID" value="EED87132.1"/>
    <property type="molecule type" value="Genomic_DNA"/>
</dbReference>
<dbReference type="PaxDb" id="35128-Thaps24346"/>
<name>B8LBZ8_THAPS</name>
<feature type="region of interest" description="Disordered" evidence="1">
    <location>
        <begin position="1"/>
        <end position="25"/>
    </location>
</feature>
<dbReference type="OMA" id="SHAKGIW"/>
<gene>
    <name evidence="2" type="ORF">THAPSDRAFT_24346</name>
</gene>
<dbReference type="InParanoid" id="B8LBZ8"/>
<proteinExistence type="predicted"/>
<reference evidence="2 3" key="2">
    <citation type="journal article" date="2008" name="Nature">
        <title>The Phaeodactylum genome reveals the evolutionary history of diatom genomes.</title>
        <authorList>
            <person name="Bowler C."/>
            <person name="Allen A.E."/>
            <person name="Badger J.H."/>
            <person name="Grimwood J."/>
            <person name="Jabbari K."/>
            <person name="Kuo A."/>
            <person name="Maheswari U."/>
            <person name="Martens C."/>
            <person name="Maumus F."/>
            <person name="Otillar R.P."/>
            <person name="Rayko E."/>
            <person name="Salamov A."/>
            <person name="Vandepoele K."/>
            <person name="Beszteri B."/>
            <person name="Gruber A."/>
            <person name="Heijde M."/>
            <person name="Katinka M."/>
            <person name="Mock T."/>
            <person name="Valentin K."/>
            <person name="Verret F."/>
            <person name="Berges J.A."/>
            <person name="Brownlee C."/>
            <person name="Cadoret J.P."/>
            <person name="Chiovitti A."/>
            <person name="Choi C.J."/>
            <person name="Coesel S."/>
            <person name="De Martino A."/>
            <person name="Detter J.C."/>
            <person name="Durkin C."/>
            <person name="Falciatore A."/>
            <person name="Fournet J."/>
            <person name="Haruta M."/>
            <person name="Huysman M.J."/>
            <person name="Jenkins B.D."/>
            <person name="Jiroutova K."/>
            <person name="Jorgensen R.E."/>
            <person name="Joubert Y."/>
            <person name="Kaplan A."/>
            <person name="Kroger N."/>
            <person name="Kroth P.G."/>
            <person name="La Roche J."/>
            <person name="Lindquist E."/>
            <person name="Lommer M."/>
            <person name="Martin-Jezequel V."/>
            <person name="Lopez P.J."/>
            <person name="Lucas S."/>
            <person name="Mangogna M."/>
            <person name="McGinnis K."/>
            <person name="Medlin L.K."/>
            <person name="Montsant A."/>
            <person name="Oudot-Le Secq M.P."/>
            <person name="Napoli C."/>
            <person name="Obornik M."/>
            <person name="Parker M.S."/>
            <person name="Petit J.L."/>
            <person name="Porcel B.M."/>
            <person name="Poulsen N."/>
            <person name="Robison M."/>
            <person name="Rychlewski L."/>
            <person name="Rynearson T.A."/>
            <person name="Schmutz J."/>
            <person name="Shapiro H."/>
            <person name="Siaut M."/>
            <person name="Stanley M."/>
            <person name="Sussman M.R."/>
            <person name="Taylor A.R."/>
            <person name="Vardi A."/>
            <person name="von Dassow P."/>
            <person name="Vyverman W."/>
            <person name="Willis A."/>
            <person name="Wyrwicz L.S."/>
            <person name="Rokhsar D.S."/>
            <person name="Weissenbach J."/>
            <person name="Armbrust E.V."/>
            <person name="Green B.R."/>
            <person name="Van de Peer Y."/>
            <person name="Grigoriev I.V."/>
        </authorList>
    </citation>
    <scope>NUCLEOTIDE SEQUENCE [LARGE SCALE GENOMIC DNA]</scope>
    <source>
        <strain evidence="2 3">CCMP1335</strain>
    </source>
</reference>
<accession>B8LBZ8</accession>
<dbReference type="eggNOG" id="ENOG502TA3J">
    <property type="taxonomic scope" value="Eukaryota"/>
</dbReference>
<evidence type="ECO:0000313" key="3">
    <source>
        <dbReference type="Proteomes" id="UP000001449"/>
    </source>
</evidence>
<organism evidence="2 3">
    <name type="scientific">Thalassiosira pseudonana</name>
    <name type="common">Marine diatom</name>
    <name type="synonym">Cyclotella nana</name>
    <dbReference type="NCBI Taxonomy" id="35128"/>
    <lineage>
        <taxon>Eukaryota</taxon>
        <taxon>Sar</taxon>
        <taxon>Stramenopiles</taxon>
        <taxon>Ochrophyta</taxon>
        <taxon>Bacillariophyta</taxon>
        <taxon>Coscinodiscophyceae</taxon>
        <taxon>Thalassiosirophycidae</taxon>
        <taxon>Thalassiosirales</taxon>
        <taxon>Thalassiosiraceae</taxon>
        <taxon>Thalassiosira</taxon>
    </lineage>
</organism>
<reference evidence="2 3" key="1">
    <citation type="journal article" date="2004" name="Science">
        <title>The genome of the diatom Thalassiosira pseudonana: ecology, evolution, and metabolism.</title>
        <authorList>
            <person name="Armbrust E.V."/>
            <person name="Berges J.A."/>
            <person name="Bowler C."/>
            <person name="Green B.R."/>
            <person name="Martinez D."/>
            <person name="Putnam N.H."/>
            <person name="Zhou S."/>
            <person name="Allen A.E."/>
            <person name="Apt K.E."/>
            <person name="Bechner M."/>
            <person name="Brzezinski M.A."/>
            <person name="Chaal B.K."/>
            <person name="Chiovitti A."/>
            <person name="Davis A.K."/>
            <person name="Demarest M.S."/>
            <person name="Detter J.C."/>
            <person name="Glavina T."/>
            <person name="Goodstein D."/>
            <person name="Hadi M.Z."/>
            <person name="Hellsten U."/>
            <person name="Hildebrand M."/>
            <person name="Jenkins B.D."/>
            <person name="Jurka J."/>
            <person name="Kapitonov V.V."/>
            <person name="Kroger N."/>
            <person name="Lau W.W."/>
            <person name="Lane T.W."/>
            <person name="Larimer F.W."/>
            <person name="Lippmeier J.C."/>
            <person name="Lucas S."/>
            <person name="Medina M."/>
            <person name="Montsant A."/>
            <person name="Obornik M."/>
            <person name="Parker M.S."/>
            <person name="Palenik B."/>
            <person name="Pazour G.J."/>
            <person name="Richardson P.M."/>
            <person name="Rynearson T.A."/>
            <person name="Saito M.A."/>
            <person name="Schwartz D.C."/>
            <person name="Thamatrakoln K."/>
            <person name="Valentin K."/>
            <person name="Vardi A."/>
            <person name="Wilkerson F.P."/>
            <person name="Rokhsar D.S."/>
        </authorList>
    </citation>
    <scope>NUCLEOTIDE SEQUENCE [LARGE SCALE GENOMIC DNA]</scope>
    <source>
        <strain evidence="2 3">CCMP1335</strain>
    </source>
</reference>
<dbReference type="RefSeq" id="XP_002296436.1">
    <property type="nucleotide sequence ID" value="XM_002296400.1"/>
</dbReference>
<keyword evidence="3" id="KW-1185">Reference proteome</keyword>
<protein>
    <submittedName>
        <fullName evidence="2">Uncharacterized protein</fullName>
    </submittedName>
</protein>
<feature type="compositionally biased region" description="Polar residues" evidence="1">
    <location>
        <begin position="83"/>
        <end position="94"/>
    </location>
</feature>
<dbReference type="Proteomes" id="UP000001449">
    <property type="component" value="Chromosome 11"/>
</dbReference>
<sequence>MKTKASVNKAKPTPLQTEHQAPAPELAAFSLAAAIQEARSTPRSTSSSTQPRKIFHIVSSPLRKKAPSQVSLATNTSFATANDSVQNDTANTPGASYFDSSDEEDNTFANDPLAVLSRVASTPTNTEIVFETTNPEETMPSKKSNKISPVQATAVPATVAPVTKTPASTTPVTTTDEPHFDVAQNVYSHAKGIWAWGKTVPVISNILGLTEAVTTKVLDTAVHMDLPAIDSQVAQPNLKKLDDEVVTPVILAVWKLIGPAVSKSEEMFVKPVMTEVVPRILAPIAMVMGDKKEEKKSTESGPNPEYTSAPMVN</sequence>
<dbReference type="AlphaFoldDB" id="B8LBZ8"/>
<evidence type="ECO:0000256" key="1">
    <source>
        <dbReference type="SAM" id="MobiDB-lite"/>
    </source>
</evidence>
<feature type="region of interest" description="Disordered" evidence="1">
    <location>
        <begin position="83"/>
        <end position="108"/>
    </location>
</feature>
<dbReference type="KEGG" id="tps:THAPSDRAFT_24346"/>
<dbReference type="GeneID" id="7448328"/>
<feature type="region of interest" description="Disordered" evidence="1">
    <location>
        <begin position="291"/>
        <end position="313"/>
    </location>
</feature>
<evidence type="ECO:0000313" key="2">
    <source>
        <dbReference type="EMBL" id="EED87132.1"/>
    </source>
</evidence>
<dbReference type="HOGENOM" id="CLU_889929_0_0_1"/>